<sequence>QRKNQTEMAETAFDKLLRSFNRLISRYGSFCGGPQHHRDLKLLRTFVNKLVEKNHEQNEVKILANSINDANQKIANAFISFQRCQTGTYETLPSIIEDVTVISTVVQKICIKLPDIICSPRADTIVVEDETVVTLQFGSSSTTGPEEETVVGFDEDAVRVVQRLTGGEELEEFSIVGMPGSGKTTLARKVYNDPSITSHCWDFSRFKFTNKHTQSKNKSRI</sequence>
<evidence type="ECO:0000313" key="3">
    <source>
        <dbReference type="Proteomes" id="UP001642360"/>
    </source>
</evidence>
<dbReference type="SUPFAM" id="SSF52540">
    <property type="entry name" value="P-loop containing nucleoside triphosphate hydrolases"/>
    <property type="match status" value="1"/>
</dbReference>
<accession>A0ABC8SMS9</accession>
<dbReference type="AlphaFoldDB" id="A0ABC8SMS9"/>
<feature type="domain" description="NB-ARC" evidence="1">
    <location>
        <begin position="157"/>
        <end position="204"/>
    </location>
</feature>
<reference evidence="2 3" key="1">
    <citation type="submission" date="2024-02" db="EMBL/GenBank/DDBJ databases">
        <authorList>
            <person name="Vignale AGUSTIN F."/>
            <person name="Sosa J E."/>
            <person name="Modenutti C."/>
        </authorList>
    </citation>
    <scope>NUCLEOTIDE SEQUENCE [LARGE SCALE GENOMIC DNA]</scope>
</reference>
<dbReference type="InterPro" id="IPR027417">
    <property type="entry name" value="P-loop_NTPase"/>
</dbReference>
<dbReference type="InterPro" id="IPR002182">
    <property type="entry name" value="NB-ARC"/>
</dbReference>
<evidence type="ECO:0000313" key="2">
    <source>
        <dbReference type="EMBL" id="CAK9158506.1"/>
    </source>
</evidence>
<protein>
    <recommendedName>
        <fullName evidence="1">NB-ARC domain-containing protein</fullName>
    </recommendedName>
</protein>
<evidence type="ECO:0000259" key="1">
    <source>
        <dbReference type="Pfam" id="PF00931"/>
    </source>
</evidence>
<name>A0ABC8SMS9_9AQUA</name>
<organism evidence="2 3">
    <name type="scientific">Ilex paraguariensis</name>
    <name type="common">yerba mate</name>
    <dbReference type="NCBI Taxonomy" id="185542"/>
    <lineage>
        <taxon>Eukaryota</taxon>
        <taxon>Viridiplantae</taxon>
        <taxon>Streptophyta</taxon>
        <taxon>Embryophyta</taxon>
        <taxon>Tracheophyta</taxon>
        <taxon>Spermatophyta</taxon>
        <taxon>Magnoliopsida</taxon>
        <taxon>eudicotyledons</taxon>
        <taxon>Gunneridae</taxon>
        <taxon>Pentapetalae</taxon>
        <taxon>asterids</taxon>
        <taxon>campanulids</taxon>
        <taxon>Aquifoliales</taxon>
        <taxon>Aquifoliaceae</taxon>
        <taxon>Ilex</taxon>
    </lineage>
</organism>
<dbReference type="EMBL" id="CAUOFW020003185">
    <property type="protein sequence ID" value="CAK9158506.1"/>
    <property type="molecule type" value="Genomic_DNA"/>
</dbReference>
<proteinExistence type="predicted"/>
<feature type="non-terminal residue" evidence="2">
    <location>
        <position position="1"/>
    </location>
</feature>
<gene>
    <name evidence="2" type="ORF">ILEXP_LOCUS27150</name>
</gene>
<comment type="caution">
    <text evidence="2">The sequence shown here is derived from an EMBL/GenBank/DDBJ whole genome shotgun (WGS) entry which is preliminary data.</text>
</comment>
<dbReference type="Proteomes" id="UP001642360">
    <property type="component" value="Unassembled WGS sequence"/>
</dbReference>
<dbReference type="PANTHER" id="PTHR19338:SF73">
    <property type="entry name" value="DISEASE RESISTANCE PROTEIN RGA2-LIKE"/>
    <property type="match status" value="1"/>
</dbReference>
<dbReference type="Pfam" id="PF00931">
    <property type="entry name" value="NB-ARC"/>
    <property type="match status" value="1"/>
</dbReference>
<keyword evidence="3" id="KW-1185">Reference proteome</keyword>
<dbReference type="Gene3D" id="3.40.50.300">
    <property type="entry name" value="P-loop containing nucleotide triphosphate hydrolases"/>
    <property type="match status" value="1"/>
</dbReference>
<dbReference type="PANTHER" id="PTHR19338">
    <property type="entry name" value="TRANSLOCASE OF INNER MITOCHONDRIAL MEMBRANE 13 HOMOLOG"/>
    <property type="match status" value="1"/>
</dbReference>